<keyword evidence="1" id="KW-0812">Transmembrane</keyword>
<keyword evidence="1" id="KW-0472">Membrane</keyword>
<proteinExistence type="predicted"/>
<gene>
    <name evidence="2" type="ORF">VNE69_11148</name>
</gene>
<evidence type="ECO:0000313" key="3">
    <source>
        <dbReference type="Proteomes" id="UP001334084"/>
    </source>
</evidence>
<keyword evidence="1" id="KW-1133">Transmembrane helix</keyword>
<name>A0AAX4JGA6_9MICR</name>
<evidence type="ECO:0000313" key="2">
    <source>
        <dbReference type="EMBL" id="WUR04985.1"/>
    </source>
</evidence>
<sequence length="93" mass="10354">MIILLNLIKCTQNVVSQEIKDSSLPVLYIMNRAYPIGLVSMFILHTGYEIVTKRNKYKSTKDIVIISTLAYCRTATAIGGVLCIANLASYILK</sequence>
<protein>
    <submittedName>
        <fullName evidence="2">SP-containing membrane protein</fullName>
    </submittedName>
</protein>
<keyword evidence="3" id="KW-1185">Reference proteome</keyword>
<dbReference type="EMBL" id="CP142736">
    <property type="protein sequence ID" value="WUR04985.1"/>
    <property type="molecule type" value="Genomic_DNA"/>
</dbReference>
<dbReference type="Proteomes" id="UP001334084">
    <property type="component" value="Chromosome 11"/>
</dbReference>
<dbReference type="RefSeq" id="XP_065331130.1">
    <property type="nucleotide sequence ID" value="XM_065475058.1"/>
</dbReference>
<dbReference type="KEGG" id="vnx:VNE69_11148"/>
<accession>A0AAX4JGA6</accession>
<evidence type="ECO:0000256" key="1">
    <source>
        <dbReference type="SAM" id="Phobius"/>
    </source>
</evidence>
<feature type="transmembrane region" description="Helical" evidence="1">
    <location>
        <begin position="63"/>
        <end position="92"/>
    </location>
</feature>
<dbReference type="GeneID" id="90542822"/>
<organism evidence="2 3">
    <name type="scientific">Vairimorpha necatrix</name>
    <dbReference type="NCBI Taxonomy" id="6039"/>
    <lineage>
        <taxon>Eukaryota</taxon>
        <taxon>Fungi</taxon>
        <taxon>Fungi incertae sedis</taxon>
        <taxon>Microsporidia</taxon>
        <taxon>Nosematidae</taxon>
        <taxon>Vairimorpha</taxon>
    </lineage>
</organism>
<reference evidence="2" key="1">
    <citation type="journal article" date="2024" name="BMC Genomics">
        <title>Functional annotation of a divergent genome using sequence and structure-based similarity.</title>
        <authorList>
            <person name="Svedberg D."/>
            <person name="Winiger R.R."/>
            <person name="Berg A."/>
            <person name="Sharma H."/>
            <person name="Tellgren-Roth C."/>
            <person name="Debrunner-Vossbrinck B.A."/>
            <person name="Vossbrinck C.R."/>
            <person name="Barandun J."/>
        </authorList>
    </citation>
    <scope>NUCLEOTIDE SEQUENCE</scope>
    <source>
        <strain evidence="2">Illinois isolate</strain>
    </source>
</reference>
<feature type="transmembrane region" description="Helical" evidence="1">
    <location>
        <begin position="33"/>
        <end position="51"/>
    </location>
</feature>
<dbReference type="AlphaFoldDB" id="A0AAX4JGA6"/>